<evidence type="ECO:0000313" key="2">
    <source>
        <dbReference type="Proteomes" id="UP000593561"/>
    </source>
</evidence>
<evidence type="ECO:0000313" key="1">
    <source>
        <dbReference type="EMBL" id="MBA0607511.1"/>
    </source>
</evidence>
<dbReference type="Proteomes" id="UP000593561">
    <property type="component" value="Unassembled WGS sequence"/>
</dbReference>
<dbReference type="AlphaFoldDB" id="A0A7J8R173"/>
<accession>A0A7J8R173</accession>
<name>A0A7J8R173_GOSDV</name>
<keyword evidence="2" id="KW-1185">Reference proteome</keyword>
<gene>
    <name evidence="1" type="ORF">Godav_019799</name>
</gene>
<comment type="caution">
    <text evidence="1">The sequence shown here is derived from an EMBL/GenBank/DDBJ whole genome shotgun (WGS) entry which is preliminary data.</text>
</comment>
<sequence length="100" mass="11789">FEEDGKEVAKCKHFPKVLTRSSKNGTTHLKQIKETCVRDQGSLSSTHWFISFSFLENGYHEMYSILHKFWESIEHVTETTHGRLKFQEVVDQVKLQCWKS</sequence>
<protein>
    <submittedName>
        <fullName evidence="1">Uncharacterized protein</fullName>
    </submittedName>
</protein>
<dbReference type="EMBL" id="JABFAC010000002">
    <property type="protein sequence ID" value="MBA0607511.1"/>
    <property type="molecule type" value="Genomic_DNA"/>
</dbReference>
<proteinExistence type="predicted"/>
<feature type="non-terminal residue" evidence="1">
    <location>
        <position position="100"/>
    </location>
</feature>
<organism evidence="1 2">
    <name type="scientific">Gossypium davidsonii</name>
    <name type="common">Davidson's cotton</name>
    <name type="synonym">Gossypium klotzschianum subsp. davidsonii</name>
    <dbReference type="NCBI Taxonomy" id="34287"/>
    <lineage>
        <taxon>Eukaryota</taxon>
        <taxon>Viridiplantae</taxon>
        <taxon>Streptophyta</taxon>
        <taxon>Embryophyta</taxon>
        <taxon>Tracheophyta</taxon>
        <taxon>Spermatophyta</taxon>
        <taxon>Magnoliopsida</taxon>
        <taxon>eudicotyledons</taxon>
        <taxon>Gunneridae</taxon>
        <taxon>Pentapetalae</taxon>
        <taxon>rosids</taxon>
        <taxon>malvids</taxon>
        <taxon>Malvales</taxon>
        <taxon>Malvaceae</taxon>
        <taxon>Malvoideae</taxon>
        <taxon>Gossypium</taxon>
    </lineage>
</organism>
<reference evidence="1 2" key="1">
    <citation type="journal article" date="2019" name="Genome Biol. Evol.">
        <title>Insights into the evolution of the New World diploid cottons (Gossypium, subgenus Houzingenia) based on genome sequencing.</title>
        <authorList>
            <person name="Grover C.E."/>
            <person name="Arick M.A. 2nd"/>
            <person name="Thrash A."/>
            <person name="Conover J.L."/>
            <person name="Sanders W.S."/>
            <person name="Peterson D.G."/>
            <person name="Frelichowski J.E."/>
            <person name="Scheffler J.A."/>
            <person name="Scheffler B.E."/>
            <person name="Wendel J.F."/>
        </authorList>
    </citation>
    <scope>NUCLEOTIDE SEQUENCE [LARGE SCALE GENOMIC DNA]</scope>
    <source>
        <strain evidence="1">27</strain>
        <tissue evidence="1">Leaf</tissue>
    </source>
</reference>